<feature type="chain" id="PRO_5041335958" evidence="1">
    <location>
        <begin position="20"/>
        <end position="488"/>
    </location>
</feature>
<dbReference type="GO" id="GO:0004806">
    <property type="term" value="F:triacylglycerol lipase activity"/>
    <property type="evidence" value="ECO:0007669"/>
    <property type="project" value="InterPro"/>
</dbReference>
<dbReference type="Proteomes" id="UP001172101">
    <property type="component" value="Unassembled WGS sequence"/>
</dbReference>
<dbReference type="PANTHER" id="PTHR34853">
    <property type="match status" value="1"/>
</dbReference>
<feature type="signal peptide" evidence="1">
    <location>
        <begin position="1"/>
        <end position="19"/>
    </location>
</feature>
<dbReference type="RefSeq" id="XP_060294123.1">
    <property type="nucleotide sequence ID" value="XM_060438094.1"/>
</dbReference>
<evidence type="ECO:0000256" key="1">
    <source>
        <dbReference type="SAM" id="SignalP"/>
    </source>
</evidence>
<dbReference type="PIRSF" id="PIRSF029171">
    <property type="entry name" value="Esterase_LipA"/>
    <property type="match status" value="1"/>
</dbReference>
<evidence type="ECO:0000313" key="3">
    <source>
        <dbReference type="EMBL" id="KAK0712800.1"/>
    </source>
</evidence>
<dbReference type="InterPro" id="IPR005152">
    <property type="entry name" value="Lipase_secreted"/>
</dbReference>
<feature type="domain" description="AB hydrolase-1" evidence="2">
    <location>
        <begin position="135"/>
        <end position="358"/>
    </location>
</feature>
<protein>
    <submittedName>
        <fullName evidence="3">Alpha/Beta hydrolase protein</fullName>
    </submittedName>
</protein>
<dbReference type="EMBL" id="JAUIRO010000005">
    <property type="protein sequence ID" value="KAK0712800.1"/>
    <property type="molecule type" value="Genomic_DNA"/>
</dbReference>
<proteinExistence type="predicted"/>
<reference evidence="3" key="1">
    <citation type="submission" date="2023-06" db="EMBL/GenBank/DDBJ databases">
        <title>Genome-scale phylogeny and comparative genomics of the fungal order Sordariales.</title>
        <authorList>
            <consortium name="Lawrence Berkeley National Laboratory"/>
            <person name="Hensen N."/>
            <person name="Bonometti L."/>
            <person name="Westerberg I."/>
            <person name="Brannstrom I.O."/>
            <person name="Guillou S."/>
            <person name="Cros-Aarteil S."/>
            <person name="Calhoun S."/>
            <person name="Haridas S."/>
            <person name="Kuo A."/>
            <person name="Mondo S."/>
            <person name="Pangilinan J."/>
            <person name="Riley R."/>
            <person name="LaButti K."/>
            <person name="Andreopoulos B."/>
            <person name="Lipzen A."/>
            <person name="Chen C."/>
            <person name="Yanf M."/>
            <person name="Daum C."/>
            <person name="Ng V."/>
            <person name="Clum A."/>
            <person name="Steindorff A."/>
            <person name="Ohm R."/>
            <person name="Martin F."/>
            <person name="Silar P."/>
            <person name="Natvig D."/>
            <person name="Lalanne C."/>
            <person name="Gautier V."/>
            <person name="Ament-velasquez S.L."/>
            <person name="Kruys A."/>
            <person name="Hutchinson M.I."/>
            <person name="Powell A.J."/>
            <person name="Barry K."/>
            <person name="Miller A.N."/>
            <person name="Grigoriev I.V."/>
            <person name="Debuchy R."/>
            <person name="Gladieux P."/>
            <person name="Thoren M.H."/>
            <person name="Johannesson H."/>
        </authorList>
    </citation>
    <scope>NUCLEOTIDE SEQUENCE</scope>
    <source>
        <strain evidence="3">SMH2392-1A</strain>
    </source>
</reference>
<accession>A0AA40ABC1</accession>
<comment type="caution">
    <text evidence="3">The sequence shown here is derived from an EMBL/GenBank/DDBJ whole genome shotgun (WGS) entry which is preliminary data.</text>
</comment>
<dbReference type="Pfam" id="PF12697">
    <property type="entry name" value="Abhydrolase_6"/>
    <property type="match status" value="1"/>
</dbReference>
<keyword evidence="4" id="KW-1185">Reference proteome</keyword>
<dbReference type="GeneID" id="85321364"/>
<dbReference type="SUPFAM" id="SSF53474">
    <property type="entry name" value="alpha/beta-Hydrolases"/>
    <property type="match status" value="1"/>
</dbReference>
<keyword evidence="3" id="KW-0378">Hydrolase</keyword>
<evidence type="ECO:0000259" key="2">
    <source>
        <dbReference type="Pfam" id="PF12697"/>
    </source>
</evidence>
<name>A0AA40ABC1_9PEZI</name>
<keyword evidence="1" id="KW-0732">Signal</keyword>
<dbReference type="PANTHER" id="PTHR34853:SF1">
    <property type="entry name" value="LIPASE 5"/>
    <property type="match status" value="1"/>
</dbReference>
<organism evidence="3 4">
    <name type="scientific">Lasiosphaeria miniovina</name>
    <dbReference type="NCBI Taxonomy" id="1954250"/>
    <lineage>
        <taxon>Eukaryota</taxon>
        <taxon>Fungi</taxon>
        <taxon>Dikarya</taxon>
        <taxon>Ascomycota</taxon>
        <taxon>Pezizomycotina</taxon>
        <taxon>Sordariomycetes</taxon>
        <taxon>Sordariomycetidae</taxon>
        <taxon>Sordariales</taxon>
        <taxon>Lasiosphaeriaceae</taxon>
        <taxon>Lasiosphaeria</taxon>
    </lineage>
</organism>
<dbReference type="AlphaFoldDB" id="A0AA40ABC1"/>
<sequence length="488" mass="52018">MNKLLLLSLLWQAVQPTFAVVFNSTSCTAQCQALGNLASSYEASQRADASLTPSFYNVPSNFSRRLAPGSLLKIEYVTDPTNYTVPYSLSMSRILYTTTDLNGTIQPASAYILWPYTAAKYPNSKGFQFPMVAWAHGTSGSFGACGPSNYKALQYHFMVPYAIAEQGIAVVAPDYAGLGVSALPDGTPVLHPYTGAPAQANDLANAVVAARTAFPASLPKSNPFVVAGHSQGGGVAWAFAERQASKPVAGYRGTVAFAPALRSVEWVTQILKDPAQANSPAGGVGINIVAGVTAAYPAYNYRGLSAVGYDRWHNVLAPVQGCLTTQSLALADVAPANLTRVGWYDDATVREFVSRTRVGGKAFAGPLLVIEGELDSAVPLALLAPVVNETCAFLAKTHSAEQLDFVVYGKMNHFPTIQASQAQWMGWVKERLLAAPSKGSRDSKKTQCTTARVDGFRPESAVTALPDAILPNWIVSQAAPTEHWKYSL</sequence>
<gene>
    <name evidence="3" type="ORF">B0T26DRAFT_649444</name>
</gene>
<dbReference type="InterPro" id="IPR000073">
    <property type="entry name" value="AB_hydrolase_1"/>
</dbReference>
<dbReference type="GO" id="GO:0016042">
    <property type="term" value="P:lipid catabolic process"/>
    <property type="evidence" value="ECO:0007669"/>
    <property type="project" value="InterPro"/>
</dbReference>
<dbReference type="Gene3D" id="3.40.50.1820">
    <property type="entry name" value="alpha/beta hydrolase"/>
    <property type="match status" value="2"/>
</dbReference>
<evidence type="ECO:0000313" key="4">
    <source>
        <dbReference type="Proteomes" id="UP001172101"/>
    </source>
</evidence>
<dbReference type="InterPro" id="IPR029058">
    <property type="entry name" value="AB_hydrolase_fold"/>
</dbReference>